<evidence type="ECO:0000256" key="6">
    <source>
        <dbReference type="ARBA" id="ARBA00022989"/>
    </source>
</evidence>
<evidence type="ECO:0000256" key="8">
    <source>
        <dbReference type="ARBA" id="ARBA00023136"/>
    </source>
</evidence>
<evidence type="ECO:0000256" key="1">
    <source>
        <dbReference type="ARBA" id="ARBA00002689"/>
    </source>
</evidence>
<evidence type="ECO:0000256" key="5">
    <source>
        <dbReference type="ARBA" id="ARBA00022792"/>
    </source>
</evidence>
<evidence type="ECO:0000256" key="7">
    <source>
        <dbReference type="ARBA" id="ARBA00023128"/>
    </source>
</evidence>
<evidence type="ECO:0000256" key="3">
    <source>
        <dbReference type="ARBA" id="ARBA00006792"/>
    </source>
</evidence>
<keyword evidence="8" id="KW-0472">Membrane</keyword>
<dbReference type="GO" id="GO:0061617">
    <property type="term" value="C:MICOS complex"/>
    <property type="evidence" value="ECO:0007669"/>
    <property type="project" value="InterPro"/>
</dbReference>
<organism evidence="9 10">
    <name type="scientific">Lithospermum erythrorhizon</name>
    <name type="common">Purple gromwell</name>
    <name type="synonym">Lithospermum officinale var. erythrorhizon</name>
    <dbReference type="NCBI Taxonomy" id="34254"/>
    <lineage>
        <taxon>Eukaryota</taxon>
        <taxon>Viridiplantae</taxon>
        <taxon>Streptophyta</taxon>
        <taxon>Embryophyta</taxon>
        <taxon>Tracheophyta</taxon>
        <taxon>Spermatophyta</taxon>
        <taxon>Magnoliopsida</taxon>
        <taxon>eudicotyledons</taxon>
        <taxon>Gunneridae</taxon>
        <taxon>Pentapetalae</taxon>
        <taxon>asterids</taxon>
        <taxon>lamiids</taxon>
        <taxon>Boraginales</taxon>
        <taxon>Boraginaceae</taxon>
        <taxon>Boraginoideae</taxon>
        <taxon>Lithospermeae</taxon>
        <taxon>Lithospermum</taxon>
    </lineage>
</organism>
<dbReference type="Proteomes" id="UP001454036">
    <property type="component" value="Unassembled WGS sequence"/>
</dbReference>
<proteinExistence type="inferred from homology"/>
<keyword evidence="4" id="KW-0812">Transmembrane</keyword>
<keyword evidence="5" id="KW-0999">Mitochondrion inner membrane</keyword>
<dbReference type="AlphaFoldDB" id="A0AAV3RZU7"/>
<keyword evidence="7" id="KW-0496">Mitochondrion</keyword>
<dbReference type="PANTHER" id="PTHR21304:SF0">
    <property type="entry name" value="MICOS COMPLEX SUBUNIT MIC10"/>
    <property type="match status" value="1"/>
</dbReference>
<evidence type="ECO:0000313" key="10">
    <source>
        <dbReference type="Proteomes" id="UP001454036"/>
    </source>
</evidence>
<dbReference type="EMBL" id="BAABME010014542">
    <property type="protein sequence ID" value="GAA0187266.1"/>
    <property type="molecule type" value="Genomic_DNA"/>
</dbReference>
<keyword evidence="6" id="KW-1133">Transmembrane helix</keyword>
<comment type="caution">
    <text evidence="9">The sequence shown here is derived from an EMBL/GenBank/DDBJ whole genome shotgun (WGS) entry which is preliminary data.</text>
</comment>
<name>A0AAV3RZU7_LITER</name>
<keyword evidence="10" id="KW-1185">Reference proteome</keyword>
<dbReference type="InterPro" id="IPR007512">
    <property type="entry name" value="Mic10"/>
</dbReference>
<dbReference type="PANTHER" id="PTHR21304">
    <property type="entry name" value="MICOS COMPLEX SUBUNIT MIC10"/>
    <property type="match status" value="1"/>
</dbReference>
<comment type="subcellular location">
    <subcellularLocation>
        <location evidence="2">Mitochondrion inner membrane</location>
        <topology evidence="2">Single-pass membrane protein</topology>
    </subcellularLocation>
</comment>
<comment type="function">
    <text evidence="1">Component of the MICOS complex, a large protein complex of the mitochondrial inner membrane that plays crucial roles in the maintenance of crista junctions, inner membrane architecture, and formation of contact sites to the outer membrane.</text>
</comment>
<sequence>MGGDYDLEAKWDTCLDLGIRRLAYSSFSGAAAGLLFFRSPATRWASVALGAGIGIGSAYTECSQLFNGSAAKLTSNVPEASLPDVSPF</sequence>
<comment type="similarity">
    <text evidence="3">Belongs to the MICOS complex subunit Mic10 family.</text>
</comment>
<dbReference type="Pfam" id="PF04418">
    <property type="entry name" value="DUF543"/>
    <property type="match status" value="1"/>
</dbReference>
<evidence type="ECO:0000256" key="4">
    <source>
        <dbReference type="ARBA" id="ARBA00022692"/>
    </source>
</evidence>
<evidence type="ECO:0000256" key="2">
    <source>
        <dbReference type="ARBA" id="ARBA00004434"/>
    </source>
</evidence>
<evidence type="ECO:0000313" key="9">
    <source>
        <dbReference type="EMBL" id="GAA0187266.1"/>
    </source>
</evidence>
<protein>
    <submittedName>
        <fullName evidence="9">Uncharacterized protein</fullName>
    </submittedName>
</protein>
<accession>A0AAV3RZU7</accession>
<gene>
    <name evidence="9" type="ORF">LIER_34554</name>
</gene>
<reference evidence="9 10" key="1">
    <citation type="submission" date="2024-01" db="EMBL/GenBank/DDBJ databases">
        <title>The complete chloroplast genome sequence of Lithospermum erythrorhizon: insights into the phylogenetic relationship among Boraginaceae species and the maternal lineages of purple gromwells.</title>
        <authorList>
            <person name="Okada T."/>
            <person name="Watanabe K."/>
        </authorList>
    </citation>
    <scope>NUCLEOTIDE SEQUENCE [LARGE SCALE GENOMIC DNA]</scope>
</reference>